<feature type="region of interest" description="Disordered" evidence="1">
    <location>
        <begin position="278"/>
        <end position="297"/>
    </location>
</feature>
<sequence length="358" mass="39104">MKFSFGLITTLISVALCGIVRAAPAPLFDGTNGLCADIAARDVADPVMTDDLVARARKSSGVNKAATSKKIVAVQMAQGQRRLKAEKKKDVNDLIQQRASRTVETKAQAFRSQANKGVTPNHQINAQADKIRSQEKSRVLGQARIDRKAAKTQEWAAKKKTPQGKIATQNDAASRRQVRKQTGAPSPSNQVKLAKNVKLTKQEKNNIKNRFQAARHKFSQTQGIPTRGQTVTVGSKLQGQADGRAARQAVFNNYLHQKTPIGRHADSRHPKSFKNARYSGTHGNANLRGTRPLPQNGKKLREFPLIRGSPKGWTGGKNVGPLRAVTYKQGGQRRAAVIGHDLDRGGDHNDHYLATSKD</sequence>
<accession>A0A4Q2D6P9</accession>
<dbReference type="AlphaFoldDB" id="A0A4Q2D6P9"/>
<feature type="compositionally biased region" description="Polar residues" evidence="1">
    <location>
        <begin position="110"/>
        <end position="126"/>
    </location>
</feature>
<feature type="compositionally biased region" description="Basic and acidic residues" evidence="1">
    <location>
        <begin position="129"/>
        <end position="151"/>
    </location>
</feature>
<comment type="caution">
    <text evidence="3">The sequence shown here is derived from an EMBL/GenBank/DDBJ whole genome shotgun (WGS) entry which is preliminary data.</text>
</comment>
<gene>
    <name evidence="3" type="ORF">EST38_g12020</name>
</gene>
<keyword evidence="2" id="KW-0732">Signal</keyword>
<evidence type="ECO:0000313" key="4">
    <source>
        <dbReference type="Proteomes" id="UP000290288"/>
    </source>
</evidence>
<feature type="signal peptide" evidence="2">
    <location>
        <begin position="1"/>
        <end position="22"/>
    </location>
</feature>
<evidence type="ECO:0000256" key="1">
    <source>
        <dbReference type="SAM" id="MobiDB-lite"/>
    </source>
</evidence>
<keyword evidence="4" id="KW-1185">Reference proteome</keyword>
<evidence type="ECO:0000256" key="2">
    <source>
        <dbReference type="SAM" id="SignalP"/>
    </source>
</evidence>
<feature type="chain" id="PRO_5020581213" evidence="2">
    <location>
        <begin position="23"/>
        <end position="358"/>
    </location>
</feature>
<reference evidence="3 4" key="1">
    <citation type="submission" date="2019-01" db="EMBL/GenBank/DDBJ databases">
        <title>Draft genome sequence of Psathyrella aberdarensis IHI B618.</title>
        <authorList>
            <person name="Buettner E."/>
            <person name="Kellner H."/>
        </authorList>
    </citation>
    <scope>NUCLEOTIDE SEQUENCE [LARGE SCALE GENOMIC DNA]</scope>
    <source>
        <strain evidence="3 4">IHI B618</strain>
    </source>
</reference>
<name>A0A4Q2D6P9_9AGAR</name>
<proteinExistence type="predicted"/>
<evidence type="ECO:0000313" key="3">
    <source>
        <dbReference type="EMBL" id="RXW13835.1"/>
    </source>
</evidence>
<dbReference type="OrthoDB" id="3066544at2759"/>
<dbReference type="EMBL" id="SDEE01000820">
    <property type="protein sequence ID" value="RXW13835.1"/>
    <property type="molecule type" value="Genomic_DNA"/>
</dbReference>
<protein>
    <submittedName>
        <fullName evidence="3">Uncharacterized protein</fullName>
    </submittedName>
</protein>
<feature type="region of interest" description="Disordered" evidence="1">
    <location>
        <begin position="105"/>
        <end position="189"/>
    </location>
</feature>
<dbReference type="Proteomes" id="UP000290288">
    <property type="component" value="Unassembled WGS sequence"/>
</dbReference>
<organism evidence="3 4">
    <name type="scientific">Candolleomyces aberdarensis</name>
    <dbReference type="NCBI Taxonomy" id="2316362"/>
    <lineage>
        <taxon>Eukaryota</taxon>
        <taxon>Fungi</taxon>
        <taxon>Dikarya</taxon>
        <taxon>Basidiomycota</taxon>
        <taxon>Agaricomycotina</taxon>
        <taxon>Agaricomycetes</taxon>
        <taxon>Agaricomycetidae</taxon>
        <taxon>Agaricales</taxon>
        <taxon>Agaricineae</taxon>
        <taxon>Psathyrellaceae</taxon>
        <taxon>Candolleomyces</taxon>
    </lineage>
</organism>